<dbReference type="Pfam" id="PF22725">
    <property type="entry name" value="GFO_IDH_MocA_C3"/>
    <property type="match status" value="1"/>
</dbReference>
<evidence type="ECO:0000313" key="5">
    <source>
        <dbReference type="EMBL" id="KRK97482.1"/>
    </source>
</evidence>
<dbReference type="EMBL" id="AZEE01000029">
    <property type="protein sequence ID" value="KRK97482.1"/>
    <property type="molecule type" value="Genomic_DNA"/>
</dbReference>
<feature type="domain" description="GFO/IDH/MocA-like oxidoreductase" evidence="4">
    <location>
        <begin position="133"/>
        <end position="253"/>
    </location>
</feature>
<dbReference type="SUPFAM" id="SSF55347">
    <property type="entry name" value="Glyceraldehyde-3-phosphate dehydrogenase-like, C-terminal domain"/>
    <property type="match status" value="1"/>
</dbReference>
<dbReference type="InterPro" id="IPR055170">
    <property type="entry name" value="GFO_IDH_MocA-like_dom"/>
</dbReference>
<comment type="caution">
    <text evidence="5">The sequence shown here is derived from an EMBL/GenBank/DDBJ whole genome shotgun (WGS) entry which is preliminary data.</text>
</comment>
<dbReference type="RefSeq" id="WP_056948413.1">
    <property type="nucleotide sequence ID" value="NZ_AZEE01000029.1"/>
</dbReference>
<evidence type="ECO:0000256" key="2">
    <source>
        <dbReference type="ARBA" id="ARBA00023002"/>
    </source>
</evidence>
<dbReference type="AlphaFoldDB" id="A0A0R1LYF4"/>
<dbReference type="GO" id="GO:0016491">
    <property type="term" value="F:oxidoreductase activity"/>
    <property type="evidence" value="ECO:0007669"/>
    <property type="project" value="UniProtKB-KW"/>
</dbReference>
<dbReference type="InterPro" id="IPR030827">
    <property type="entry name" value="Myo_inos_IolG"/>
</dbReference>
<gene>
    <name evidence="5" type="ORF">FD04_GL001510</name>
</gene>
<proteinExistence type="inferred from homology"/>
<feature type="domain" description="Gfo/Idh/MocA-like oxidoreductase N-terminal" evidence="3">
    <location>
        <begin position="5"/>
        <end position="125"/>
    </location>
</feature>
<dbReference type="PANTHER" id="PTHR42840:SF3">
    <property type="entry name" value="BINDING ROSSMANN FOLD OXIDOREDUCTASE, PUTATIVE (AFU_ORTHOLOGUE AFUA_2G10240)-RELATED"/>
    <property type="match status" value="1"/>
</dbReference>
<keyword evidence="6" id="KW-1185">Reference proteome</keyword>
<evidence type="ECO:0000313" key="6">
    <source>
        <dbReference type="Proteomes" id="UP000051160"/>
    </source>
</evidence>
<keyword evidence="2" id="KW-0560">Oxidoreductase</keyword>
<dbReference type="NCBIfam" id="TIGR04380">
    <property type="entry name" value="myo_inos_iolG"/>
    <property type="match status" value="1"/>
</dbReference>
<reference evidence="5 6" key="1">
    <citation type="journal article" date="2015" name="Genome Announc.">
        <title>Expanding the biotechnology potential of lactobacilli through comparative genomics of 213 strains and associated genera.</title>
        <authorList>
            <person name="Sun Z."/>
            <person name="Harris H.M."/>
            <person name="McCann A."/>
            <person name="Guo C."/>
            <person name="Argimon S."/>
            <person name="Zhang W."/>
            <person name="Yang X."/>
            <person name="Jeffery I.B."/>
            <person name="Cooney J.C."/>
            <person name="Kagawa T.F."/>
            <person name="Liu W."/>
            <person name="Song Y."/>
            <person name="Salvetti E."/>
            <person name="Wrobel A."/>
            <person name="Rasinkangas P."/>
            <person name="Parkhill J."/>
            <person name="Rea M.C."/>
            <person name="O'Sullivan O."/>
            <person name="Ritari J."/>
            <person name="Douillard F.P."/>
            <person name="Paul Ross R."/>
            <person name="Yang R."/>
            <person name="Briner A.E."/>
            <person name="Felis G.E."/>
            <person name="de Vos W.M."/>
            <person name="Barrangou R."/>
            <person name="Klaenhammer T.R."/>
            <person name="Caufield P.W."/>
            <person name="Cui Y."/>
            <person name="Zhang H."/>
            <person name="O'Toole P.W."/>
        </authorList>
    </citation>
    <scope>NUCLEOTIDE SEQUENCE [LARGE SCALE GENOMIC DNA]</scope>
    <source>
        <strain evidence="5 6">DSM 19909</strain>
    </source>
</reference>
<dbReference type="InterPro" id="IPR000683">
    <property type="entry name" value="Gfo/Idh/MocA-like_OxRdtase_N"/>
</dbReference>
<dbReference type="Pfam" id="PF01408">
    <property type="entry name" value="GFO_IDH_MocA"/>
    <property type="match status" value="1"/>
</dbReference>
<dbReference type="OrthoDB" id="9815825at2"/>
<dbReference type="STRING" id="1423776.FD04_GL001510"/>
<organism evidence="5 6">
    <name type="scientific">Secundilactobacillus odoratitofui DSM 19909 = JCM 15043</name>
    <dbReference type="NCBI Taxonomy" id="1423776"/>
    <lineage>
        <taxon>Bacteria</taxon>
        <taxon>Bacillati</taxon>
        <taxon>Bacillota</taxon>
        <taxon>Bacilli</taxon>
        <taxon>Lactobacillales</taxon>
        <taxon>Lactobacillaceae</taxon>
        <taxon>Secundilactobacillus</taxon>
    </lineage>
</organism>
<accession>A0A0R1LYF4</accession>
<name>A0A0R1LYF4_9LACO</name>
<evidence type="ECO:0000259" key="3">
    <source>
        <dbReference type="Pfam" id="PF01408"/>
    </source>
</evidence>
<dbReference type="SUPFAM" id="SSF51735">
    <property type="entry name" value="NAD(P)-binding Rossmann-fold domains"/>
    <property type="match status" value="1"/>
</dbReference>
<sequence>MKQIHAGIIGLGRAGQMHLNNLMTMPDIKIVQVADVFIENISEKLNGMGITNQTRDYHELLSNPEIDTVFIFTSTDTHEEIVTAAAKAGKNIFCEKPLSMNQHEEASLNVLQAVKDAGVKLQIGFNRRMDPQFRNVYENVRNGKIGTPQVVKITSRDPDLLPHDLIQRIGGLLFDFTMHDFDMARYMMNSNITEVYAKGGTLIDPTLKDINDIDTLALVLQFENGAYGLIDNSRRAVYGYDQRVEVFGSEGMLKAENVSDSTVELYNDKHVELKKPLPMFQERYKPAYVAEMRAFVNSILNDEPVVAEGLDVVMAQRAAVAAQKSIETGLPQKVDTTYPLN</sequence>
<dbReference type="FunFam" id="3.30.360.10:FF:000023">
    <property type="entry name" value="Inositol 2-dehydrogenase"/>
    <property type="match status" value="1"/>
</dbReference>
<comment type="similarity">
    <text evidence="1">Belongs to the Gfo/Idh/MocA family.</text>
</comment>
<dbReference type="PANTHER" id="PTHR42840">
    <property type="entry name" value="NAD(P)-BINDING ROSSMANN-FOLD SUPERFAMILY PROTEIN-RELATED"/>
    <property type="match status" value="1"/>
</dbReference>
<evidence type="ECO:0000256" key="1">
    <source>
        <dbReference type="ARBA" id="ARBA00010928"/>
    </source>
</evidence>
<dbReference type="Gene3D" id="3.30.360.10">
    <property type="entry name" value="Dihydrodipicolinate Reductase, domain 2"/>
    <property type="match status" value="1"/>
</dbReference>
<dbReference type="GO" id="GO:0000166">
    <property type="term" value="F:nucleotide binding"/>
    <property type="evidence" value="ECO:0007669"/>
    <property type="project" value="InterPro"/>
</dbReference>
<evidence type="ECO:0000259" key="4">
    <source>
        <dbReference type="Pfam" id="PF22725"/>
    </source>
</evidence>
<dbReference type="InterPro" id="IPR036291">
    <property type="entry name" value="NAD(P)-bd_dom_sf"/>
</dbReference>
<protein>
    <recommendedName>
        <fullName evidence="7">Myo-inositol 2-dehydrogenase</fullName>
    </recommendedName>
</protein>
<dbReference type="Proteomes" id="UP000051160">
    <property type="component" value="Unassembled WGS sequence"/>
</dbReference>
<dbReference type="Gene3D" id="3.40.50.720">
    <property type="entry name" value="NAD(P)-binding Rossmann-like Domain"/>
    <property type="match status" value="1"/>
</dbReference>
<dbReference type="PATRIC" id="fig|1423776.4.peg.1528"/>
<evidence type="ECO:0008006" key="7">
    <source>
        <dbReference type="Google" id="ProtNLM"/>
    </source>
</evidence>